<organism evidence="2 3">
    <name type="scientific">Bacteroides intestinalis</name>
    <dbReference type="NCBI Taxonomy" id="329854"/>
    <lineage>
        <taxon>Bacteria</taxon>
        <taxon>Pseudomonadati</taxon>
        <taxon>Bacteroidota</taxon>
        <taxon>Bacteroidia</taxon>
        <taxon>Bacteroidales</taxon>
        <taxon>Bacteroidaceae</taxon>
        <taxon>Bacteroides</taxon>
    </lineage>
</organism>
<feature type="domain" description="AAA-ATPase-like" evidence="1">
    <location>
        <begin position="11"/>
        <end position="207"/>
    </location>
</feature>
<evidence type="ECO:0000313" key="2">
    <source>
        <dbReference type="EMBL" id="RHE94554.1"/>
    </source>
</evidence>
<dbReference type="InterPro" id="IPR018631">
    <property type="entry name" value="AAA-ATPase-like_dom"/>
</dbReference>
<dbReference type="Pfam" id="PF09820">
    <property type="entry name" value="AAA-ATPase_like"/>
    <property type="match status" value="1"/>
</dbReference>
<sequence>MEYNALMRKLPIGIQTFEKLRKENYLYVDKTEFVWKMAFASNPYFLSRPRRFGKSLLLSTFEAYFEGKKELFEGLAIEKMETEWKKYPVLHLDLNAEKYDSPERLGDILSNQLTQWELKYGKGVDENTLSTRFSGIIRRACEQAGCGVVVLVDEYDKPLLQALGNDALLEDYRKTLKAFYGVLKSADRYLRFVFLTGVTKFSQVSVFSDLNQLNDISMKPQYATVCGITRQELIDTFTPELQQLAEANRLMWEETLAKMEAMYDGYHFCEFSEGVFNPFSVLNVFDGRKFSNYWFQTGTPTFLVEMLRKSEYDLRTLLNGIEAPASMFSEYRVEANNPIPLIYQSGYLTIKGYNERFQNYLLEFPNDEVRYGFMSFLVPFYTGVNNDDQGFYIGRFVEELESGDYDAFLTRLQAFFADFPYELNAKTERHYQVVFYLVFKLMGQFTQAEVKSAKGRADAIVKTPKYIYVFEFKLNGTAEEALQQIEDKGYLIPYQADGREVIKLGVEFSAEERNISRWLNVM</sequence>
<dbReference type="PANTHER" id="PTHR34825">
    <property type="entry name" value="CONSERVED PROTEIN, WITH A WEAK D-GALACTARATE DEHYDRATASE/ALTRONATE HYDROLASE DOMAIN"/>
    <property type="match status" value="1"/>
</dbReference>
<dbReference type="Pfam" id="PF08011">
    <property type="entry name" value="PDDEXK_9"/>
    <property type="match status" value="1"/>
</dbReference>
<name>A0A414LIU4_9BACE</name>
<comment type="caution">
    <text evidence="2">The sequence shown here is derived from an EMBL/GenBank/DDBJ whole genome shotgun (WGS) entry which is preliminary data.</text>
</comment>
<protein>
    <submittedName>
        <fullName evidence="2">AAA family ATPase</fullName>
    </submittedName>
</protein>
<evidence type="ECO:0000313" key="3">
    <source>
        <dbReference type="Proteomes" id="UP000285650"/>
    </source>
</evidence>
<dbReference type="EMBL" id="QSKV01000002">
    <property type="protein sequence ID" value="RHE94554.1"/>
    <property type="molecule type" value="Genomic_DNA"/>
</dbReference>
<dbReference type="AlphaFoldDB" id="A0A414LIU4"/>
<evidence type="ECO:0000259" key="1">
    <source>
        <dbReference type="Pfam" id="PF09820"/>
    </source>
</evidence>
<proteinExistence type="predicted"/>
<dbReference type="RefSeq" id="WP_118221016.1">
    <property type="nucleotide sequence ID" value="NZ_JADMTM010000016.1"/>
</dbReference>
<dbReference type="PANTHER" id="PTHR34825:SF1">
    <property type="entry name" value="AAA-ATPASE-LIKE DOMAIN-CONTAINING PROTEIN"/>
    <property type="match status" value="1"/>
</dbReference>
<reference evidence="2 3" key="1">
    <citation type="submission" date="2018-08" db="EMBL/GenBank/DDBJ databases">
        <title>A genome reference for cultivated species of the human gut microbiota.</title>
        <authorList>
            <person name="Zou Y."/>
            <person name="Xue W."/>
            <person name="Luo G."/>
        </authorList>
    </citation>
    <scope>NUCLEOTIDE SEQUENCE [LARGE SCALE GENOMIC DNA]</scope>
    <source>
        <strain evidence="2 3">AM27-17</strain>
    </source>
</reference>
<accession>A0A414LIU4</accession>
<dbReference type="Proteomes" id="UP000285650">
    <property type="component" value="Unassembled WGS sequence"/>
</dbReference>
<dbReference type="InterPro" id="IPR012547">
    <property type="entry name" value="PDDEXK_9"/>
</dbReference>
<gene>
    <name evidence="2" type="ORF">DW712_04590</name>
</gene>